<evidence type="ECO:0000313" key="14">
    <source>
        <dbReference type="Proteomes" id="UP000230776"/>
    </source>
</evidence>
<dbReference type="GO" id="GO:0006227">
    <property type="term" value="P:dUDP biosynthetic process"/>
    <property type="evidence" value="ECO:0007669"/>
    <property type="project" value="TreeGrafter"/>
</dbReference>
<evidence type="ECO:0000259" key="12">
    <source>
        <dbReference type="Pfam" id="PF02223"/>
    </source>
</evidence>
<dbReference type="InterPro" id="IPR018094">
    <property type="entry name" value="Thymidylate_kinase"/>
</dbReference>
<accession>A0A2H0VHV9</accession>
<evidence type="ECO:0000256" key="6">
    <source>
        <dbReference type="ARBA" id="ARBA00022741"/>
    </source>
</evidence>
<dbReference type="NCBIfam" id="TIGR00041">
    <property type="entry name" value="DTMP_kinase"/>
    <property type="match status" value="1"/>
</dbReference>
<dbReference type="Proteomes" id="UP000230776">
    <property type="component" value="Unassembled WGS sequence"/>
</dbReference>
<dbReference type="AlphaFoldDB" id="A0A2H0VHV9"/>
<comment type="catalytic activity">
    <reaction evidence="9 11">
        <text>dTMP + ATP = dTDP + ADP</text>
        <dbReference type="Rhea" id="RHEA:13517"/>
        <dbReference type="ChEBI" id="CHEBI:30616"/>
        <dbReference type="ChEBI" id="CHEBI:58369"/>
        <dbReference type="ChEBI" id="CHEBI:63528"/>
        <dbReference type="ChEBI" id="CHEBI:456216"/>
        <dbReference type="EC" id="2.7.4.9"/>
    </reaction>
</comment>
<dbReference type="EC" id="2.7.4.9" evidence="2 11"/>
<dbReference type="PANTHER" id="PTHR10344:SF4">
    <property type="entry name" value="UMP-CMP KINASE 2, MITOCHONDRIAL"/>
    <property type="match status" value="1"/>
</dbReference>
<dbReference type="GO" id="GO:0005829">
    <property type="term" value="C:cytosol"/>
    <property type="evidence" value="ECO:0007669"/>
    <property type="project" value="TreeGrafter"/>
</dbReference>
<evidence type="ECO:0000256" key="7">
    <source>
        <dbReference type="ARBA" id="ARBA00022777"/>
    </source>
</evidence>
<keyword evidence="7 11" id="KW-0418">Kinase</keyword>
<evidence type="ECO:0000256" key="8">
    <source>
        <dbReference type="ARBA" id="ARBA00022840"/>
    </source>
</evidence>
<dbReference type="Gene3D" id="3.40.50.300">
    <property type="entry name" value="P-loop containing nucleotide triphosphate hydrolases"/>
    <property type="match status" value="1"/>
</dbReference>
<evidence type="ECO:0000256" key="2">
    <source>
        <dbReference type="ARBA" id="ARBA00012980"/>
    </source>
</evidence>
<evidence type="ECO:0000256" key="9">
    <source>
        <dbReference type="ARBA" id="ARBA00048743"/>
    </source>
</evidence>
<reference evidence="14" key="1">
    <citation type="submission" date="2017-09" db="EMBL/GenBank/DDBJ databases">
        <title>Depth-based differentiation of microbial function through sediment-hosted aquifers and enrichment of novel symbionts in the deep terrestrial subsurface.</title>
        <authorList>
            <person name="Probst A.J."/>
            <person name="Ladd B."/>
            <person name="Jarett J.K."/>
            <person name="Geller-Mcgrath D.E."/>
            <person name="Sieber C.M.K."/>
            <person name="Emerson J.B."/>
            <person name="Anantharaman K."/>
            <person name="Thomas B.C."/>
            <person name="Malmstrom R."/>
            <person name="Stieglmeier M."/>
            <person name="Klingl A."/>
            <person name="Woyke T."/>
            <person name="Ryan C.M."/>
            <person name="Banfield J.F."/>
        </authorList>
    </citation>
    <scope>NUCLEOTIDE SEQUENCE [LARGE SCALE GENOMIC DNA]</scope>
</reference>
<dbReference type="PROSITE" id="PS01331">
    <property type="entry name" value="THYMIDYLATE_KINASE"/>
    <property type="match status" value="1"/>
</dbReference>
<evidence type="ECO:0000256" key="1">
    <source>
        <dbReference type="ARBA" id="ARBA00009776"/>
    </source>
</evidence>
<name>A0A2H0VHV9_9BACT</name>
<dbReference type="HAMAP" id="MF_00165">
    <property type="entry name" value="Thymidylate_kinase"/>
    <property type="match status" value="1"/>
</dbReference>
<evidence type="ECO:0000256" key="10">
    <source>
        <dbReference type="ARBA" id="ARBA00057735"/>
    </source>
</evidence>
<feature type="binding site" evidence="11">
    <location>
        <begin position="5"/>
        <end position="12"/>
    </location>
    <ligand>
        <name>ATP</name>
        <dbReference type="ChEBI" id="CHEBI:30616"/>
    </ligand>
</feature>
<organism evidence="13 14">
    <name type="scientific">Candidatus Colwellbacteria bacterium CG10_big_fil_rev_8_21_14_0_10_41_28</name>
    <dbReference type="NCBI Taxonomy" id="1974539"/>
    <lineage>
        <taxon>Bacteria</taxon>
        <taxon>Candidatus Colwelliibacteriota</taxon>
    </lineage>
</organism>
<dbReference type="GO" id="GO:0006235">
    <property type="term" value="P:dTTP biosynthetic process"/>
    <property type="evidence" value="ECO:0007669"/>
    <property type="project" value="UniProtKB-UniRule"/>
</dbReference>
<keyword evidence="6 11" id="KW-0547">Nucleotide-binding</keyword>
<proteinExistence type="inferred from homology"/>
<dbReference type="InterPro" id="IPR027417">
    <property type="entry name" value="P-loop_NTPase"/>
</dbReference>
<evidence type="ECO:0000256" key="11">
    <source>
        <dbReference type="HAMAP-Rule" id="MF_00165"/>
    </source>
</evidence>
<dbReference type="FunFam" id="3.40.50.300:FF:000225">
    <property type="entry name" value="Thymidylate kinase"/>
    <property type="match status" value="1"/>
</dbReference>
<sequence length="205" mass="22905">MAFEGVDGAGKTVLARIVSEALRERFPELEVLQVREPGGTSVGEKVRKILLHWTGKVCNLAEVLLFATGRAQLWEEVISPALQRGAVVISDRSAYSSLAYQGEARGVGAAQVWTVNNIALQGNWPDLVFFLDVDPEVGLGREDEHDRISSEGLALQERVREGYLKSWRADPERIVRIDASKSLKEVFDEVMEIIFERFGWHNDPS</sequence>
<dbReference type="GO" id="GO:0006233">
    <property type="term" value="P:dTDP biosynthetic process"/>
    <property type="evidence" value="ECO:0007669"/>
    <property type="project" value="InterPro"/>
</dbReference>
<evidence type="ECO:0000256" key="5">
    <source>
        <dbReference type="ARBA" id="ARBA00022727"/>
    </source>
</evidence>
<dbReference type="GO" id="GO:0004798">
    <property type="term" value="F:dTMP kinase activity"/>
    <property type="evidence" value="ECO:0007669"/>
    <property type="project" value="UniProtKB-UniRule"/>
</dbReference>
<dbReference type="EMBL" id="PFAG01000003">
    <property type="protein sequence ID" value="PIR98666.1"/>
    <property type="molecule type" value="Genomic_DNA"/>
</dbReference>
<keyword evidence="4 11" id="KW-0808">Transferase</keyword>
<dbReference type="InterPro" id="IPR039430">
    <property type="entry name" value="Thymidylate_kin-like_dom"/>
</dbReference>
<comment type="similarity">
    <text evidence="1 11">Belongs to the thymidylate kinase family.</text>
</comment>
<evidence type="ECO:0000256" key="4">
    <source>
        <dbReference type="ARBA" id="ARBA00022679"/>
    </source>
</evidence>
<protein>
    <recommendedName>
        <fullName evidence="3 11">Thymidylate kinase</fullName>
        <ecNumber evidence="2 11">2.7.4.9</ecNumber>
    </recommendedName>
    <alternativeName>
        <fullName evidence="11">dTMP kinase</fullName>
    </alternativeName>
</protein>
<gene>
    <name evidence="11 13" type="primary">tmk</name>
    <name evidence="13" type="ORF">COT88_00130</name>
</gene>
<keyword evidence="8 11" id="KW-0067">ATP-binding</keyword>
<feature type="domain" description="Thymidylate kinase-like" evidence="12">
    <location>
        <begin position="3"/>
        <end position="189"/>
    </location>
</feature>
<dbReference type="PANTHER" id="PTHR10344">
    <property type="entry name" value="THYMIDYLATE KINASE"/>
    <property type="match status" value="1"/>
</dbReference>
<dbReference type="GO" id="GO:0005524">
    <property type="term" value="F:ATP binding"/>
    <property type="evidence" value="ECO:0007669"/>
    <property type="project" value="UniProtKB-UniRule"/>
</dbReference>
<comment type="function">
    <text evidence="10 11">Phosphorylation of dTMP to form dTDP in both de novo and salvage pathways of dTTP synthesis.</text>
</comment>
<evidence type="ECO:0000313" key="13">
    <source>
        <dbReference type="EMBL" id="PIR98666.1"/>
    </source>
</evidence>
<dbReference type="Pfam" id="PF02223">
    <property type="entry name" value="Thymidylate_kin"/>
    <property type="match status" value="1"/>
</dbReference>
<comment type="caution">
    <text evidence="13">The sequence shown here is derived from an EMBL/GenBank/DDBJ whole genome shotgun (WGS) entry which is preliminary data.</text>
</comment>
<dbReference type="SUPFAM" id="SSF52540">
    <property type="entry name" value="P-loop containing nucleoside triphosphate hydrolases"/>
    <property type="match status" value="1"/>
</dbReference>
<keyword evidence="5 11" id="KW-0545">Nucleotide biosynthesis</keyword>
<evidence type="ECO:0000256" key="3">
    <source>
        <dbReference type="ARBA" id="ARBA00017144"/>
    </source>
</evidence>
<dbReference type="CDD" id="cd01672">
    <property type="entry name" value="TMPK"/>
    <property type="match status" value="1"/>
</dbReference>
<dbReference type="InterPro" id="IPR018095">
    <property type="entry name" value="Thymidylate_kin_CS"/>
</dbReference>